<dbReference type="EMBL" id="UOEY01000021">
    <property type="protein sequence ID" value="VAW35757.1"/>
    <property type="molecule type" value="Genomic_DNA"/>
</dbReference>
<gene>
    <name evidence="1" type="ORF">MNBD_DELTA04-717</name>
</gene>
<dbReference type="AlphaFoldDB" id="A0A3B0VC20"/>
<organism evidence="1">
    <name type="scientific">hydrothermal vent metagenome</name>
    <dbReference type="NCBI Taxonomy" id="652676"/>
    <lineage>
        <taxon>unclassified sequences</taxon>
        <taxon>metagenomes</taxon>
        <taxon>ecological metagenomes</taxon>
    </lineage>
</organism>
<proteinExistence type="predicted"/>
<accession>A0A3B0VC20</accession>
<evidence type="ECO:0000313" key="1">
    <source>
        <dbReference type="EMBL" id="VAW35757.1"/>
    </source>
</evidence>
<protein>
    <submittedName>
        <fullName evidence="1">Uncharacterized protein</fullName>
    </submittedName>
</protein>
<name>A0A3B0VC20_9ZZZZ</name>
<sequence length="72" mass="8107">MSPMVVAAPVWIGRTANARPCKIKTKVIFIGFVKAEKIDLYLIICNSYLGHSAQERTFLREHYLLPGGKTDQ</sequence>
<reference evidence="1" key="1">
    <citation type="submission" date="2018-06" db="EMBL/GenBank/DDBJ databases">
        <authorList>
            <person name="Zhirakovskaya E."/>
        </authorList>
    </citation>
    <scope>NUCLEOTIDE SEQUENCE</scope>
</reference>